<dbReference type="AlphaFoldDB" id="A0A1W0CFT7"/>
<evidence type="ECO:0000256" key="1">
    <source>
        <dbReference type="ARBA" id="ARBA00004571"/>
    </source>
</evidence>
<keyword evidence="5" id="KW-0812">Transmembrane</keyword>
<dbReference type="GO" id="GO:0009297">
    <property type="term" value="P:pilus assembly"/>
    <property type="evidence" value="ECO:0007669"/>
    <property type="project" value="InterPro"/>
</dbReference>
<keyword evidence="7" id="KW-0472">Membrane</keyword>
<dbReference type="Pfam" id="PF13953">
    <property type="entry name" value="PapC_C"/>
    <property type="match status" value="1"/>
</dbReference>
<dbReference type="PANTHER" id="PTHR30451:SF8">
    <property type="entry name" value="FIMBRIAL USHER PROTEIN"/>
    <property type="match status" value="1"/>
</dbReference>
<comment type="subcellular location">
    <subcellularLocation>
        <location evidence="1">Cell outer membrane</location>
        <topology evidence="1">Multi-pass membrane protein</topology>
    </subcellularLocation>
</comment>
<accession>A0A1W0CFT7</accession>
<evidence type="ECO:0000256" key="4">
    <source>
        <dbReference type="ARBA" id="ARBA00022452"/>
    </source>
</evidence>
<keyword evidence="3" id="KW-0813">Transport</keyword>
<dbReference type="Gene3D" id="2.60.40.2610">
    <property type="entry name" value="Outer membrane usher protein FimD, plug domain"/>
    <property type="match status" value="1"/>
</dbReference>
<evidence type="ECO:0000313" key="12">
    <source>
        <dbReference type="EMBL" id="OQS33542.1"/>
    </source>
</evidence>
<feature type="domain" description="PapC N-terminal" evidence="11">
    <location>
        <begin position="27"/>
        <end position="163"/>
    </location>
</feature>
<comment type="similarity">
    <text evidence="2">Belongs to the fimbrial export usher family.</text>
</comment>
<evidence type="ECO:0000256" key="3">
    <source>
        <dbReference type="ARBA" id="ARBA00022448"/>
    </source>
</evidence>
<dbReference type="Pfam" id="PF13954">
    <property type="entry name" value="PapC_N"/>
    <property type="match status" value="1"/>
</dbReference>
<evidence type="ECO:0000256" key="2">
    <source>
        <dbReference type="ARBA" id="ARBA00008064"/>
    </source>
</evidence>
<dbReference type="InterPro" id="IPR000015">
    <property type="entry name" value="Fimb_usher"/>
</dbReference>
<comment type="caution">
    <text evidence="12">The sequence shown here is derived from an EMBL/GenBank/DDBJ whole genome shotgun (WGS) entry which is preliminary data.</text>
</comment>
<dbReference type="InterPro" id="IPR025949">
    <property type="entry name" value="PapC-like_C"/>
</dbReference>
<evidence type="ECO:0000256" key="7">
    <source>
        <dbReference type="ARBA" id="ARBA00023136"/>
    </source>
</evidence>
<evidence type="ECO:0000256" key="6">
    <source>
        <dbReference type="ARBA" id="ARBA00022729"/>
    </source>
</evidence>
<gene>
    <name evidence="12" type="ORF">B0T45_20180</name>
</gene>
<dbReference type="SUPFAM" id="SSF141729">
    <property type="entry name" value="FimD N-terminal domain-like"/>
    <property type="match status" value="1"/>
</dbReference>
<keyword evidence="6 9" id="KW-0732">Signal</keyword>
<dbReference type="PANTHER" id="PTHR30451">
    <property type="entry name" value="OUTER MEMBRANE USHER PROTEIN"/>
    <property type="match status" value="1"/>
</dbReference>
<evidence type="ECO:0000259" key="11">
    <source>
        <dbReference type="Pfam" id="PF13954"/>
    </source>
</evidence>
<dbReference type="InterPro" id="IPR025885">
    <property type="entry name" value="PapC_N"/>
</dbReference>
<proteinExistence type="inferred from homology"/>
<dbReference type="Gene3D" id="2.60.40.2070">
    <property type="match status" value="1"/>
</dbReference>
<evidence type="ECO:0000256" key="9">
    <source>
        <dbReference type="SAM" id="SignalP"/>
    </source>
</evidence>
<dbReference type="InterPro" id="IPR042186">
    <property type="entry name" value="FimD_plug_dom"/>
</dbReference>
<dbReference type="GO" id="GO:0009279">
    <property type="term" value="C:cell outer membrane"/>
    <property type="evidence" value="ECO:0007669"/>
    <property type="project" value="UniProtKB-SubCell"/>
</dbReference>
<protein>
    <recommendedName>
        <fullName evidence="14">Outer membrane usher protein</fullName>
    </recommendedName>
</protein>
<dbReference type="Gene3D" id="2.60.40.3110">
    <property type="match status" value="1"/>
</dbReference>
<dbReference type="Pfam" id="PF00577">
    <property type="entry name" value="Usher"/>
    <property type="match status" value="1"/>
</dbReference>
<evidence type="ECO:0000259" key="10">
    <source>
        <dbReference type="Pfam" id="PF13953"/>
    </source>
</evidence>
<dbReference type="InterPro" id="IPR037224">
    <property type="entry name" value="PapC_N_sf"/>
</dbReference>
<keyword evidence="4" id="KW-1134">Transmembrane beta strand</keyword>
<evidence type="ECO:0008006" key="14">
    <source>
        <dbReference type="Google" id="ProtNLM"/>
    </source>
</evidence>
<dbReference type="EMBL" id="MUKV01000038">
    <property type="protein sequence ID" value="OQS33542.1"/>
    <property type="molecule type" value="Genomic_DNA"/>
</dbReference>
<reference evidence="12 13" key="1">
    <citation type="submission" date="2017-02" db="EMBL/GenBank/DDBJ databases">
        <title>Chromobacterium haemolyticum H5244.</title>
        <authorList>
            <person name="Gulvik C.A."/>
        </authorList>
    </citation>
    <scope>NUCLEOTIDE SEQUENCE [LARGE SCALE GENOMIC DNA]</scope>
    <source>
        <strain evidence="12 13">H5244</strain>
    </source>
</reference>
<keyword evidence="8" id="KW-0998">Cell outer membrane</keyword>
<dbReference type="InterPro" id="IPR043142">
    <property type="entry name" value="PapC-like_C_sf"/>
</dbReference>
<dbReference type="Proteomes" id="UP000192721">
    <property type="component" value="Unassembled WGS sequence"/>
</dbReference>
<feature type="domain" description="PapC-like C-terminal" evidence="10">
    <location>
        <begin position="719"/>
        <end position="782"/>
    </location>
</feature>
<feature type="signal peptide" evidence="9">
    <location>
        <begin position="1"/>
        <end position="16"/>
    </location>
</feature>
<evidence type="ECO:0000313" key="13">
    <source>
        <dbReference type="Proteomes" id="UP000192721"/>
    </source>
</evidence>
<organism evidence="12 13">
    <name type="scientific">Chromobacterium haemolyticum</name>
    <dbReference type="NCBI Taxonomy" id="394935"/>
    <lineage>
        <taxon>Bacteria</taxon>
        <taxon>Pseudomonadati</taxon>
        <taxon>Pseudomonadota</taxon>
        <taxon>Betaproteobacteria</taxon>
        <taxon>Neisseriales</taxon>
        <taxon>Chromobacteriaceae</taxon>
        <taxon>Chromobacterium</taxon>
    </lineage>
</organism>
<dbReference type="Gene3D" id="3.10.20.410">
    <property type="match status" value="1"/>
</dbReference>
<name>A0A1W0CFT7_9NEIS</name>
<dbReference type="GO" id="GO:0015473">
    <property type="term" value="F:fimbrial usher porin activity"/>
    <property type="evidence" value="ECO:0007669"/>
    <property type="project" value="InterPro"/>
</dbReference>
<evidence type="ECO:0000256" key="8">
    <source>
        <dbReference type="ARBA" id="ARBA00023237"/>
    </source>
</evidence>
<sequence>MAAALLLALGATPPLALGGEAAEEAMFDADVLRARGLDPALAEYFRGKPRFAEGHQPVSLSLNGEALGEVEAEFDAQGQLCFSPALLEQARLQAPPPDETEVVSVAPACYDFVGAWPQTQVQLNPNLNRVALLVPTAAILPQPQEEIQLESGGVGGMLNYDLSTSSYQGLGSGSRSLSLDTEAGLNVGDWIVRSRQFYYSNNGQGQFSDLGAYAQRSFVSQRARLQLGVINVDSPLFAAGQLLGAQWTPESGLEQGGPGARVEGIANSVARVEVRQAGVLIHIAQVPAGPFSFDHIRLNNRHVDLEVTVVESDGGERRFIVPAASLALDAAAPLGYSLAMGRLRDVADDGVEPLLLTGSGSWALGQRAQGTLGALSTPQYQALGLGADVGLGADTSLSARGVASLAREEGVFGHQSNWAMSTRMSEAMSASLSASFQSEGYRDLGEATTAYGREQAGEARKRRTRAQYSASLGWSHQRAGSFRLSYSTSRSFDGHVTSRWLGSWGKSFKRMSLNLNVENGRNSFDGRRYQAWYLNFSLPLEKRRINSTVRSSGGDASLNTSVSETVNEYWGYQLSAEQSRRGTGVSANVNVQPRYASARLAMGQNNAGRHFSAGLSGGLAFHRDGVTASPAQIQDSFGVLSTGKVSGVRVNTPGGAVWTDAGGRAVIPSLTAYDVSRLEVDVKSLPRTVELKNGYKELKVSRGAVRHVEFDVFQTRRVLLEVKDDLGQPLSAGGSVLTADNRFVTTVVEGGKVFLDNAEPGQALTVTTANGNRCQLEFTLPETVDEQVFYEQLDAVCRAEA</sequence>
<evidence type="ECO:0000256" key="5">
    <source>
        <dbReference type="ARBA" id="ARBA00022692"/>
    </source>
</evidence>
<feature type="chain" id="PRO_5013320380" description="Outer membrane usher protein" evidence="9">
    <location>
        <begin position="17"/>
        <end position="801"/>
    </location>
</feature>